<dbReference type="AlphaFoldDB" id="A0AAD9XPR8"/>
<dbReference type="SUPFAM" id="SSF140383">
    <property type="entry name" value="BSD domain-like"/>
    <property type="match status" value="1"/>
</dbReference>
<reference evidence="3" key="1">
    <citation type="journal article" date="2023" name="Plant J.">
        <title>Genome sequences and population genomics provide insights into the demographic history, inbreeding, and mutation load of two 'living fossil' tree species of Dipteronia.</title>
        <authorList>
            <person name="Feng Y."/>
            <person name="Comes H.P."/>
            <person name="Chen J."/>
            <person name="Zhu S."/>
            <person name="Lu R."/>
            <person name="Zhang X."/>
            <person name="Li P."/>
            <person name="Qiu J."/>
            <person name="Olsen K.M."/>
            <person name="Qiu Y."/>
        </authorList>
    </citation>
    <scope>NUCLEOTIDE SEQUENCE</scope>
    <source>
        <strain evidence="3">KIB01</strain>
    </source>
</reference>
<feature type="region of interest" description="Disordered" evidence="1">
    <location>
        <begin position="226"/>
        <end position="292"/>
    </location>
</feature>
<organism evidence="3 4">
    <name type="scientific">Dipteronia dyeriana</name>
    <dbReference type="NCBI Taxonomy" id="168575"/>
    <lineage>
        <taxon>Eukaryota</taxon>
        <taxon>Viridiplantae</taxon>
        <taxon>Streptophyta</taxon>
        <taxon>Embryophyta</taxon>
        <taxon>Tracheophyta</taxon>
        <taxon>Spermatophyta</taxon>
        <taxon>Magnoliopsida</taxon>
        <taxon>eudicotyledons</taxon>
        <taxon>Gunneridae</taxon>
        <taxon>Pentapetalae</taxon>
        <taxon>rosids</taxon>
        <taxon>malvids</taxon>
        <taxon>Sapindales</taxon>
        <taxon>Sapindaceae</taxon>
        <taxon>Hippocastanoideae</taxon>
        <taxon>Acereae</taxon>
        <taxon>Dipteronia</taxon>
    </lineage>
</organism>
<dbReference type="InterPro" id="IPR005607">
    <property type="entry name" value="BSD_dom"/>
</dbReference>
<feature type="compositionally biased region" description="Acidic residues" evidence="1">
    <location>
        <begin position="258"/>
        <end position="278"/>
    </location>
</feature>
<dbReference type="PANTHER" id="PTHR31923">
    <property type="entry name" value="BSD DOMAIN-CONTAINING PROTEIN"/>
    <property type="match status" value="1"/>
</dbReference>
<feature type="domain" description="BSD" evidence="2">
    <location>
        <begin position="149"/>
        <end position="194"/>
    </location>
</feature>
<keyword evidence="4" id="KW-1185">Reference proteome</keyword>
<gene>
    <name evidence="3" type="ORF">Ddye_002028</name>
</gene>
<dbReference type="PROSITE" id="PS50858">
    <property type="entry name" value="BSD"/>
    <property type="match status" value="1"/>
</dbReference>
<evidence type="ECO:0000259" key="2">
    <source>
        <dbReference type="PROSITE" id="PS50858"/>
    </source>
</evidence>
<feature type="compositionally biased region" description="Basic and acidic residues" evidence="1">
    <location>
        <begin position="279"/>
        <end position="292"/>
    </location>
</feature>
<dbReference type="SMART" id="SM00751">
    <property type="entry name" value="BSD"/>
    <property type="match status" value="1"/>
</dbReference>
<sequence length="292" mass="33227">MELWNKARSFAEEAARRSQELTKEAADLTLGSSKLSHFVSDASKRSKKIAAEASKRADLLRAEAAKRADQIKSLAENFAPSGLRDITTADDTQQQQQREKDLERFGVTEELREFVNEINITTFRDFPLEDDSPMCDVPTVSNVRKDLNEWQEKHASLVLSTVKEISKLRYALCPRIMKERKFWRIYFILVNNHVAPYEKRYMEEVKLKSSEQIKYVAKEPSEVEIIPKSEAQQSTQQSKTSTSSAREQDLDVFLLGGESDEDPDFAADGDDGGFEDDLDKMVDSSDDEKGKL</sequence>
<evidence type="ECO:0000313" key="4">
    <source>
        <dbReference type="Proteomes" id="UP001280121"/>
    </source>
</evidence>
<evidence type="ECO:0000313" key="3">
    <source>
        <dbReference type="EMBL" id="KAK2663454.1"/>
    </source>
</evidence>
<comment type="caution">
    <text evidence="3">The sequence shown here is derived from an EMBL/GenBank/DDBJ whole genome shotgun (WGS) entry which is preliminary data.</text>
</comment>
<accession>A0AAD9XPR8</accession>
<feature type="compositionally biased region" description="Low complexity" evidence="1">
    <location>
        <begin position="232"/>
        <end position="244"/>
    </location>
</feature>
<evidence type="ECO:0000256" key="1">
    <source>
        <dbReference type="SAM" id="MobiDB-lite"/>
    </source>
</evidence>
<dbReference type="EMBL" id="JANJYI010000001">
    <property type="protein sequence ID" value="KAK2663454.1"/>
    <property type="molecule type" value="Genomic_DNA"/>
</dbReference>
<dbReference type="Proteomes" id="UP001280121">
    <property type="component" value="Unassembled WGS sequence"/>
</dbReference>
<dbReference type="InterPro" id="IPR035925">
    <property type="entry name" value="BSD_dom_sf"/>
</dbReference>
<dbReference type="Pfam" id="PF03909">
    <property type="entry name" value="BSD"/>
    <property type="match status" value="1"/>
</dbReference>
<dbReference type="Gene3D" id="1.10.3970.10">
    <property type="entry name" value="BSD domain"/>
    <property type="match status" value="1"/>
</dbReference>
<dbReference type="PANTHER" id="PTHR31923:SF1">
    <property type="entry name" value="BSD DOMAIN-CONTAINING PROTEIN"/>
    <property type="match status" value="1"/>
</dbReference>
<proteinExistence type="predicted"/>
<protein>
    <recommendedName>
        <fullName evidence="2">BSD domain-containing protein</fullName>
    </recommendedName>
</protein>
<name>A0AAD9XPR8_9ROSI</name>